<organism evidence="4 5">
    <name type="scientific">Lasiosphaeris hirsuta</name>
    <dbReference type="NCBI Taxonomy" id="260670"/>
    <lineage>
        <taxon>Eukaryota</taxon>
        <taxon>Fungi</taxon>
        <taxon>Dikarya</taxon>
        <taxon>Ascomycota</taxon>
        <taxon>Pezizomycotina</taxon>
        <taxon>Sordariomycetes</taxon>
        <taxon>Sordariomycetidae</taxon>
        <taxon>Sordariales</taxon>
        <taxon>Lasiosphaeriaceae</taxon>
        <taxon>Lasiosphaeris</taxon>
    </lineage>
</organism>
<dbReference type="AlphaFoldDB" id="A0AA40DWD1"/>
<comment type="caution">
    <text evidence="4">The sequence shown here is derived from an EMBL/GenBank/DDBJ whole genome shotgun (WGS) entry which is preliminary data.</text>
</comment>
<dbReference type="SUPFAM" id="SSF56019">
    <property type="entry name" value="The spindle assembly checkpoint protein mad2"/>
    <property type="match status" value="1"/>
</dbReference>
<dbReference type="GO" id="GO:0016035">
    <property type="term" value="C:zeta DNA polymerase complex"/>
    <property type="evidence" value="ECO:0007669"/>
    <property type="project" value="TreeGrafter"/>
</dbReference>
<keyword evidence="5" id="KW-1185">Reference proteome</keyword>
<sequence>MPPPGQRIKGDAVSFEHAFPLLTSFNSFLTVAIHNILFYRGIYPAGTFLSTRAYNLPVHQNRHPKVCDWIRDAASAVATQLANGQVSRIAVVIHSPLDPTPSLWASSPSLSPSEDVPPGSVLERWMFDVSRVPAWPAKKAGTTGAKAMDDFGRMLAKESRNEASREVAVRPGETLVSQPDVDEQLRGALQRLAHTAEGMAALPPGCSFTVAVELRDRAKAPIGYPQEWIPSEPSLQPASKGKTVAGSDMGGAKATPIRSVEAGPMFFECWVEEGKAKEALLAAQSRDSKQSPY</sequence>
<dbReference type="InterPro" id="IPR003511">
    <property type="entry name" value="HORMA_dom"/>
</dbReference>
<dbReference type="InterPro" id="IPR045091">
    <property type="entry name" value="Mad2-like"/>
</dbReference>
<evidence type="ECO:0000256" key="1">
    <source>
        <dbReference type="ARBA" id="ARBA00010348"/>
    </source>
</evidence>
<dbReference type="PANTHER" id="PTHR11842">
    <property type="entry name" value="MITOTIC SPINDLE ASSEMBLY CHECKPOINT PROTEIN MAD2"/>
    <property type="match status" value="1"/>
</dbReference>
<evidence type="ECO:0000256" key="2">
    <source>
        <dbReference type="SAM" id="MobiDB-lite"/>
    </source>
</evidence>
<proteinExistence type="inferred from homology"/>
<keyword evidence="4" id="KW-0238">DNA-binding</keyword>
<dbReference type="EMBL" id="JAUKUA010000004">
    <property type="protein sequence ID" value="KAK0715506.1"/>
    <property type="molecule type" value="Genomic_DNA"/>
</dbReference>
<dbReference type="GO" id="GO:0003677">
    <property type="term" value="F:DNA binding"/>
    <property type="evidence" value="ECO:0007669"/>
    <property type="project" value="UniProtKB-KW"/>
</dbReference>
<dbReference type="PROSITE" id="PS50815">
    <property type="entry name" value="HORMA"/>
    <property type="match status" value="1"/>
</dbReference>
<dbReference type="InterPro" id="IPR036570">
    <property type="entry name" value="HORMA_dom_sf"/>
</dbReference>
<dbReference type="Pfam" id="PF02301">
    <property type="entry name" value="HORMA"/>
    <property type="match status" value="1"/>
</dbReference>
<accession>A0AA40DWD1</accession>
<feature type="domain" description="HORMA" evidence="3">
    <location>
        <begin position="19"/>
        <end position="271"/>
    </location>
</feature>
<evidence type="ECO:0000313" key="5">
    <source>
        <dbReference type="Proteomes" id="UP001172102"/>
    </source>
</evidence>
<dbReference type="Gene3D" id="3.30.900.10">
    <property type="entry name" value="HORMA domain"/>
    <property type="match status" value="1"/>
</dbReference>
<feature type="region of interest" description="Disordered" evidence="2">
    <location>
        <begin position="225"/>
        <end position="252"/>
    </location>
</feature>
<name>A0AA40DWD1_9PEZI</name>
<dbReference type="Proteomes" id="UP001172102">
    <property type="component" value="Unassembled WGS sequence"/>
</dbReference>
<protein>
    <submittedName>
        <fullName evidence="4">DNA-binding protein</fullName>
    </submittedName>
</protein>
<reference evidence="4" key="1">
    <citation type="submission" date="2023-06" db="EMBL/GenBank/DDBJ databases">
        <title>Genome-scale phylogeny and comparative genomics of the fungal order Sordariales.</title>
        <authorList>
            <consortium name="Lawrence Berkeley National Laboratory"/>
            <person name="Hensen N."/>
            <person name="Bonometti L."/>
            <person name="Westerberg I."/>
            <person name="Brannstrom I.O."/>
            <person name="Guillou S."/>
            <person name="Cros-Aarteil S."/>
            <person name="Calhoun S."/>
            <person name="Haridas S."/>
            <person name="Kuo A."/>
            <person name="Mondo S."/>
            <person name="Pangilinan J."/>
            <person name="Riley R."/>
            <person name="Labutti K."/>
            <person name="Andreopoulos B."/>
            <person name="Lipzen A."/>
            <person name="Chen C."/>
            <person name="Yanf M."/>
            <person name="Daum C."/>
            <person name="Ng V."/>
            <person name="Clum A."/>
            <person name="Steindorff A."/>
            <person name="Ohm R."/>
            <person name="Martin F."/>
            <person name="Silar P."/>
            <person name="Natvig D."/>
            <person name="Lalanne C."/>
            <person name="Gautier V."/>
            <person name="Ament-Velasquez S.L."/>
            <person name="Kruys A."/>
            <person name="Hutchinson M.I."/>
            <person name="Powell A.J."/>
            <person name="Barry K."/>
            <person name="Miller A.N."/>
            <person name="Grigoriev I.V."/>
            <person name="Debuchy R."/>
            <person name="Gladieux P."/>
            <person name="Thoren M.H."/>
            <person name="Johannesson H."/>
        </authorList>
    </citation>
    <scope>NUCLEOTIDE SEQUENCE</scope>
    <source>
        <strain evidence="4">SMH4607-1</strain>
    </source>
</reference>
<comment type="similarity">
    <text evidence="1">Belongs to the MAD2 family.</text>
</comment>
<gene>
    <name evidence="4" type="ORF">B0H67DRAFT_580873</name>
</gene>
<evidence type="ECO:0000259" key="3">
    <source>
        <dbReference type="PROSITE" id="PS50815"/>
    </source>
</evidence>
<dbReference type="PANTHER" id="PTHR11842:SF10">
    <property type="entry name" value="MITOTIC SPINDLE ASSEMBLY CHECKPOINT PROTEIN MAD2B"/>
    <property type="match status" value="1"/>
</dbReference>
<evidence type="ECO:0000313" key="4">
    <source>
        <dbReference type="EMBL" id="KAK0715506.1"/>
    </source>
</evidence>